<protein>
    <submittedName>
        <fullName evidence="2">Odorant binding protein 35</fullName>
    </submittedName>
</protein>
<feature type="signal peptide" evidence="1">
    <location>
        <begin position="1"/>
        <end position="16"/>
    </location>
</feature>
<reference evidence="2" key="1">
    <citation type="submission" date="2020-10" db="EMBL/GenBank/DDBJ databases">
        <title>Functional analysis of odorant-binding proteins in sweet potato weevil (Cylas formicarius).</title>
        <authorList>
            <person name="Hua J."/>
            <person name="Huang Y."/>
            <person name="Li H."/>
            <person name="Li Y."/>
            <person name="Wu C."/>
            <person name="Chen T."/>
        </authorList>
    </citation>
    <scope>NUCLEOTIDE SEQUENCE</scope>
</reference>
<dbReference type="GO" id="GO:0005549">
    <property type="term" value="F:odorant binding"/>
    <property type="evidence" value="ECO:0007669"/>
    <property type="project" value="InterPro"/>
</dbReference>
<evidence type="ECO:0000313" key="2">
    <source>
        <dbReference type="EMBL" id="UNA06119.1"/>
    </source>
</evidence>
<dbReference type="AlphaFoldDB" id="A0A8T9EBT0"/>
<evidence type="ECO:0000256" key="1">
    <source>
        <dbReference type="SAM" id="SignalP"/>
    </source>
</evidence>
<name>A0A8T9EBT0_CYLFO</name>
<dbReference type="Gene3D" id="1.10.238.20">
    <property type="entry name" value="Pheromone/general odorant binding protein domain"/>
    <property type="match status" value="1"/>
</dbReference>
<keyword evidence="1" id="KW-0732">Signal</keyword>
<accession>A0A8T9EBT0</accession>
<gene>
    <name evidence="2" type="primary">OBP35</name>
</gene>
<proteinExistence type="evidence at transcript level"/>
<feature type="chain" id="PRO_5035796654" evidence="1">
    <location>
        <begin position="17"/>
        <end position="135"/>
    </location>
</feature>
<dbReference type="SUPFAM" id="SSF47565">
    <property type="entry name" value="Insect pheromone/odorant-binding proteins"/>
    <property type="match status" value="1"/>
</dbReference>
<dbReference type="InterPro" id="IPR036728">
    <property type="entry name" value="PBP_GOBP_sf"/>
</dbReference>
<sequence>MKYIIVLAATLAYATGAPVYTQEILDVHFACQNITEYFVPQTVFAQLEFQKVPPSDVDIPDNFDDHMFCMYSGLGFESDSGELDLAVAADKLKTLFVDPNNSAAIVSECAAPTQGLQDPVEVAGIFYFCTLPLYA</sequence>
<organism evidence="2">
    <name type="scientific">Cylas formicarius</name>
    <name type="common">Sweet potato weevil</name>
    <name type="synonym">Attelabus formicarius</name>
    <dbReference type="NCBI Taxonomy" id="197179"/>
    <lineage>
        <taxon>Eukaryota</taxon>
        <taxon>Metazoa</taxon>
        <taxon>Ecdysozoa</taxon>
        <taxon>Arthropoda</taxon>
        <taxon>Hexapoda</taxon>
        <taxon>Insecta</taxon>
        <taxon>Pterygota</taxon>
        <taxon>Neoptera</taxon>
        <taxon>Endopterygota</taxon>
        <taxon>Coleoptera</taxon>
        <taxon>Polyphaga</taxon>
        <taxon>Cucujiformia</taxon>
        <taxon>Brentidae</taxon>
        <taxon>Cyladinae</taxon>
        <taxon>Cylas</taxon>
    </lineage>
</organism>
<dbReference type="EMBL" id="MW091428">
    <property type="protein sequence ID" value="UNA06119.1"/>
    <property type="molecule type" value="mRNA"/>
</dbReference>